<dbReference type="AlphaFoldDB" id="A0A0H5QGQ4"/>
<name>A0A0H5QGQ4_9EUKA</name>
<accession>A0A0H5QGQ4</accession>
<organism evidence="2">
    <name type="scientific">Spongospora subterranea</name>
    <dbReference type="NCBI Taxonomy" id="70186"/>
    <lineage>
        <taxon>Eukaryota</taxon>
        <taxon>Sar</taxon>
        <taxon>Rhizaria</taxon>
        <taxon>Endomyxa</taxon>
        <taxon>Phytomyxea</taxon>
        <taxon>Plasmodiophorida</taxon>
        <taxon>Plasmodiophoridae</taxon>
        <taxon>Spongospora</taxon>
    </lineage>
</organism>
<dbReference type="PANTHER" id="PTHR46791">
    <property type="entry name" value="EXPRESSED PROTEIN"/>
    <property type="match status" value="1"/>
</dbReference>
<dbReference type="Pfam" id="PF24764">
    <property type="entry name" value="rva_4"/>
    <property type="match status" value="1"/>
</dbReference>
<reference evidence="2" key="1">
    <citation type="submission" date="2015-04" db="EMBL/GenBank/DDBJ databases">
        <title>The genome sequence of the plant pathogenic Rhizarian Plasmodiophora brassicae reveals insights in its biotrophic life cycle and the origin of chitin synthesis.</title>
        <authorList>
            <person name="Schwelm A."/>
            <person name="Fogelqvist J."/>
            <person name="Knaust A."/>
            <person name="Julke S."/>
            <person name="Lilja T."/>
            <person name="Dhandapani V."/>
            <person name="Bonilla-Rosso G."/>
            <person name="Karlsson M."/>
            <person name="Shevchenko A."/>
            <person name="Choi S.R."/>
            <person name="Kim H.G."/>
            <person name="Park J.Y."/>
            <person name="Lim Y.P."/>
            <person name="Ludwig-Muller J."/>
            <person name="Dixelius C."/>
        </authorList>
    </citation>
    <scope>NUCLEOTIDE SEQUENCE</scope>
    <source>
        <tissue evidence="2">Potato root galls</tissue>
    </source>
</reference>
<evidence type="ECO:0000313" key="2">
    <source>
        <dbReference type="EMBL" id="CRZ01203.1"/>
    </source>
</evidence>
<feature type="domain" description="Integrase core" evidence="1">
    <location>
        <begin position="184"/>
        <end position="356"/>
    </location>
</feature>
<proteinExistence type="predicted"/>
<dbReference type="InterPro" id="IPR058913">
    <property type="entry name" value="Integrase_dom_put"/>
</dbReference>
<protein>
    <recommendedName>
        <fullName evidence="1">Integrase core domain-containing protein</fullName>
    </recommendedName>
</protein>
<dbReference type="EMBL" id="HACM01000761">
    <property type="protein sequence ID" value="CRZ01203.1"/>
    <property type="molecule type" value="Transcribed_RNA"/>
</dbReference>
<dbReference type="PANTHER" id="PTHR46791:SF5">
    <property type="entry name" value="CLR5 DOMAIN-CONTAINING PROTEIN-RELATED"/>
    <property type="match status" value="1"/>
</dbReference>
<evidence type="ECO:0000259" key="1">
    <source>
        <dbReference type="Pfam" id="PF24764"/>
    </source>
</evidence>
<sequence length="453" mass="51820">MVRPKVSPEVIAFVQDHLNNGLSNAAILELLQDEHSIIVSGRTLRNWISNNDLSRPSLSTALQRSVAWLPDVRVLVKQGIKLTEILYHVKKAYQEELSLRTLKNILHHEGIKIRQNVPQELVELMVNLESRGDGEALGCRSMARRIRETHDVLVTRDAVSAAQLTINPDDVAGRRKHRLQRRDYHVPGPNALWHFDQNDKLRQFGFEIHGCIDGWSRKMIWLHVTPNNRIPELVLAYYIDAVLNVDCLPALQRSDRGAENTLAAAVQQHFNGASAHLFGRSVANQRIESWWNQMYAGGIHFWIKFFKNLEGTGNYNVDDDFERRCCVFVFKDMIEDTLDKVFHEWNGHRMRKSSKNPGGVPEFLYQHPELHDAIQCGIAVPDLFSEYCHAAYPGCDMNLSDQFGLQADRPYFAEALSLHQPPLIPISLDNMAEAFLYLRAQRSHLEPLLPAYV</sequence>